<dbReference type="AlphaFoldDB" id="A0A9D3NSS5"/>
<keyword evidence="1" id="KW-0732">Signal</keyword>
<keyword evidence="3" id="KW-1185">Reference proteome</keyword>
<gene>
    <name evidence="2" type="ORF">KOW79_009668</name>
</gene>
<protein>
    <recommendedName>
        <fullName evidence="4">Secreted protein</fullName>
    </recommendedName>
</protein>
<comment type="caution">
    <text evidence="2">The sequence shown here is derived from an EMBL/GenBank/DDBJ whole genome shotgun (WGS) entry which is preliminary data.</text>
</comment>
<dbReference type="EMBL" id="JAHKSW010000011">
    <property type="protein sequence ID" value="KAG7326267.1"/>
    <property type="molecule type" value="Genomic_DNA"/>
</dbReference>
<proteinExistence type="predicted"/>
<feature type="signal peptide" evidence="1">
    <location>
        <begin position="1"/>
        <end position="26"/>
    </location>
</feature>
<accession>A0A9D3NSS5</accession>
<evidence type="ECO:0000313" key="2">
    <source>
        <dbReference type="EMBL" id="KAG7326267.1"/>
    </source>
</evidence>
<evidence type="ECO:0000256" key="1">
    <source>
        <dbReference type="SAM" id="SignalP"/>
    </source>
</evidence>
<name>A0A9D3NSS5_9TELE</name>
<evidence type="ECO:0000313" key="3">
    <source>
        <dbReference type="Proteomes" id="UP000824219"/>
    </source>
</evidence>
<dbReference type="Proteomes" id="UP000824219">
    <property type="component" value="Linkage Group LG11"/>
</dbReference>
<organism evidence="2 3">
    <name type="scientific">Hemibagrus wyckioides</name>
    <dbReference type="NCBI Taxonomy" id="337641"/>
    <lineage>
        <taxon>Eukaryota</taxon>
        <taxon>Metazoa</taxon>
        <taxon>Chordata</taxon>
        <taxon>Craniata</taxon>
        <taxon>Vertebrata</taxon>
        <taxon>Euteleostomi</taxon>
        <taxon>Actinopterygii</taxon>
        <taxon>Neopterygii</taxon>
        <taxon>Teleostei</taxon>
        <taxon>Ostariophysi</taxon>
        <taxon>Siluriformes</taxon>
        <taxon>Bagridae</taxon>
        <taxon>Hemibagrus</taxon>
    </lineage>
</organism>
<sequence length="82" mass="9251">MLCMHEGKRGGTAVASLSWGLQVCLASAVETERKVETRRKETHDSLERKGEYMIFYTCQAPLISKKQMYCVQLPPPDVCTVD</sequence>
<evidence type="ECO:0008006" key="4">
    <source>
        <dbReference type="Google" id="ProtNLM"/>
    </source>
</evidence>
<feature type="chain" id="PRO_5039636147" description="Secreted protein" evidence="1">
    <location>
        <begin position="27"/>
        <end position="82"/>
    </location>
</feature>
<reference evidence="2 3" key="1">
    <citation type="submission" date="2021-06" db="EMBL/GenBank/DDBJ databases">
        <title>Chromosome-level genome assembly of the red-tail catfish (Hemibagrus wyckioides).</title>
        <authorList>
            <person name="Shao F."/>
        </authorList>
    </citation>
    <scope>NUCLEOTIDE SEQUENCE [LARGE SCALE GENOMIC DNA]</scope>
    <source>
        <strain evidence="2">EC202008001</strain>
        <tissue evidence="2">Blood</tissue>
    </source>
</reference>